<comment type="caution">
    <text evidence="2">The sequence shown here is derived from an EMBL/GenBank/DDBJ whole genome shotgun (WGS) entry which is preliminary data.</text>
</comment>
<sequence>MVANFKNEQSQRRLLTAVIAAHPELKLNFKAIAKHFGPEDWGECGIEHFFRPLKKDALVVRDKVKRGEAAKDFYDNKADSTPDGIQWQFRQIKRDAEAMRQGKGGAAAAASSTPVTPKSARKRVASSAPSTGKSTAGKKARVNTPKAVQAPIILDDDDDENEFPPIPLDTPVRGPRFTHKYAEQFLDTQTPHLDLTQPDTPNDDEDFKPLTPSDVFTHSFLQNPQLSSGGPGVPSYATDQPSFTGGTGDSKVWAEDGFDDEV</sequence>
<feature type="compositionally biased region" description="Low complexity" evidence="1">
    <location>
        <begin position="106"/>
        <end position="118"/>
    </location>
</feature>
<reference evidence="2 3" key="1">
    <citation type="journal article" date="2024" name="IMA Fungus">
        <title>IMA Genome - F19 : A genome assembly and annotation guide to empower mycologists, including annotated draft genome sequences of Ceratocystis pirilliformis, Diaporthe australafricana, Fusarium ophioides, Paecilomyces lecythidis, and Sporothrix stenoceras.</title>
        <authorList>
            <person name="Aylward J."/>
            <person name="Wilson A.M."/>
            <person name="Visagie C.M."/>
            <person name="Spraker J."/>
            <person name="Barnes I."/>
            <person name="Buitendag C."/>
            <person name="Ceriani C."/>
            <person name="Del Mar Angel L."/>
            <person name="du Plessis D."/>
            <person name="Fuchs T."/>
            <person name="Gasser K."/>
            <person name="Kramer D."/>
            <person name="Li W."/>
            <person name="Munsamy K."/>
            <person name="Piso A."/>
            <person name="Price J.L."/>
            <person name="Sonnekus B."/>
            <person name="Thomas C."/>
            <person name="van der Nest A."/>
            <person name="van Dijk A."/>
            <person name="van Heerden A."/>
            <person name="van Vuuren N."/>
            <person name="Yilmaz N."/>
            <person name="Duong T.A."/>
            <person name="van der Merwe N.A."/>
            <person name="Wingfield M.J."/>
            <person name="Wingfield B.D."/>
        </authorList>
    </citation>
    <scope>NUCLEOTIDE SEQUENCE [LARGE SCALE GENOMIC DNA]</scope>
    <source>
        <strain evidence="2 3">CMW 18300</strain>
    </source>
</reference>
<evidence type="ECO:0000313" key="2">
    <source>
        <dbReference type="EMBL" id="KAL1881852.1"/>
    </source>
</evidence>
<dbReference type="EMBL" id="JAWRVE010000005">
    <property type="protein sequence ID" value="KAL1881852.1"/>
    <property type="molecule type" value="Genomic_DNA"/>
</dbReference>
<name>A0ABR3Y0N1_9PEZI</name>
<evidence type="ECO:0000313" key="3">
    <source>
        <dbReference type="Proteomes" id="UP001583177"/>
    </source>
</evidence>
<feature type="region of interest" description="Disordered" evidence="1">
    <location>
        <begin position="97"/>
        <end position="145"/>
    </location>
</feature>
<gene>
    <name evidence="2" type="ORF">Daus18300_000905</name>
</gene>
<feature type="region of interest" description="Disordered" evidence="1">
    <location>
        <begin position="188"/>
        <end position="262"/>
    </location>
</feature>
<protein>
    <submittedName>
        <fullName evidence="2">Uncharacterized protein</fullName>
    </submittedName>
</protein>
<accession>A0ABR3Y0N1</accession>
<evidence type="ECO:0000256" key="1">
    <source>
        <dbReference type="SAM" id="MobiDB-lite"/>
    </source>
</evidence>
<dbReference type="Proteomes" id="UP001583177">
    <property type="component" value="Unassembled WGS sequence"/>
</dbReference>
<proteinExistence type="predicted"/>
<feature type="compositionally biased region" description="Polar residues" evidence="1">
    <location>
        <begin position="214"/>
        <end position="228"/>
    </location>
</feature>
<organism evidence="2 3">
    <name type="scientific">Diaporthe australafricana</name>
    <dbReference type="NCBI Taxonomy" id="127596"/>
    <lineage>
        <taxon>Eukaryota</taxon>
        <taxon>Fungi</taxon>
        <taxon>Dikarya</taxon>
        <taxon>Ascomycota</taxon>
        <taxon>Pezizomycotina</taxon>
        <taxon>Sordariomycetes</taxon>
        <taxon>Sordariomycetidae</taxon>
        <taxon>Diaporthales</taxon>
        <taxon>Diaporthaceae</taxon>
        <taxon>Diaporthe</taxon>
    </lineage>
</organism>
<keyword evidence="3" id="KW-1185">Reference proteome</keyword>